<feature type="domain" description="PAC" evidence="2">
    <location>
        <begin position="332"/>
        <end position="384"/>
    </location>
</feature>
<dbReference type="NCBIfam" id="TIGR00254">
    <property type="entry name" value="GGDEF"/>
    <property type="match status" value="1"/>
</dbReference>
<dbReference type="InterPro" id="IPR013655">
    <property type="entry name" value="PAS_fold_3"/>
</dbReference>
<evidence type="ECO:0000259" key="4">
    <source>
        <dbReference type="PROSITE" id="PS51832"/>
    </source>
</evidence>
<dbReference type="CDD" id="cd00130">
    <property type="entry name" value="PAS"/>
    <property type="match status" value="2"/>
</dbReference>
<feature type="domain" description="GGDEF" evidence="3">
    <location>
        <begin position="413"/>
        <end position="552"/>
    </location>
</feature>
<evidence type="ECO:0000259" key="2">
    <source>
        <dbReference type="PROSITE" id="PS50113"/>
    </source>
</evidence>
<dbReference type="EMBL" id="JAOVQM010000002">
    <property type="protein sequence ID" value="MCV2231824.1"/>
    <property type="molecule type" value="Genomic_DNA"/>
</dbReference>
<dbReference type="PANTHER" id="PTHR43155:SF2">
    <property type="entry name" value="CYCLIC DI-GMP PHOSPHODIESTERASE PA4108"/>
    <property type="match status" value="1"/>
</dbReference>
<keyword evidence="5" id="KW-0548">Nucleotidyltransferase</keyword>
<dbReference type="RefSeq" id="WP_263607977.1">
    <property type="nucleotide sequence ID" value="NZ_JAOVQM010000002.1"/>
</dbReference>
<reference evidence="5" key="1">
    <citation type="submission" date="2022-09" db="EMBL/GenBank/DDBJ databases">
        <title>Novel Mycoplasma species identified in domestic and wild animals.</title>
        <authorList>
            <person name="Volokhov D.V."/>
            <person name="Furtak V.A."/>
            <person name="Zagorodnyaya T.A."/>
        </authorList>
    </citation>
    <scope>NUCLEOTIDE SEQUENCE</scope>
    <source>
        <strain evidence="5">Oakley</strain>
    </source>
</reference>
<sequence length="723" mass="83278">MYKNIYERLFEESSLGFVHNKMIFDEQHRAIDFIILNVNQAYLDQMNATREQLVGKRVSLFSSETNTHLGNWIQSYEKVFTTDETVEFIQYSSLLRKTYFVKAFKISDDEFVASIDLYDSYKQTYESAKMEQNLILNAIAEGIIVVSNDYLITHINSSANHILGHDNDLSLLGKDIFEVLFQDAQASKRTQFKDVVPYLPLYNRVTQLRKNDGTWLDVSLSILPKAGRNSEIGFVISFQDISQLQGLKRDLQQSEHTKQILVDHLPGMIYRCKMDENWTMTFISEGIKTLTGYDVNEVIDNNIIAFNDIIHPNYRELLQDTWQEIIDQKSIFEKEYMIITKEGKNKWVYEQGKPIYDETGNVIALEGIIIDLNKRRERDLEIEHMIYHDQLTGLKNRLYFDETLTSLDDEQAYPFGVLIANIDNMKMINDNFGRTAGDQVILDFAGILRAYEKKNFIVARTGGDEFSIILKNTPSLETYEIMLEIQDKAKTFTYDGPNGLQYQMTVSCGYETKLDHESSIKDIIRSAEDFMHRRKLLAHSRSNRDSLSSIKATMVANSQETQDHMERMGEIALKVGVKLGLKQTTMDDLYLLAMLHDIGKIGVPFHIINKPGPLTDDEWEVMKKHPLIGYQIAISSVDLKPIAEGILNHHERYDGKGYPNQVKGRDIPLIARIVSIIDAYDAITQDRPYRPKKSHEAAIEEIKKHAGTQFDPDIVDIFVKVFE</sequence>
<dbReference type="SMART" id="SM00086">
    <property type="entry name" value="PAC"/>
    <property type="match status" value="2"/>
</dbReference>
<feature type="domain" description="PAS" evidence="1">
    <location>
        <begin position="274"/>
        <end position="329"/>
    </location>
</feature>
<dbReference type="InterPro" id="IPR029787">
    <property type="entry name" value="Nucleotide_cyclase"/>
</dbReference>
<dbReference type="InterPro" id="IPR001610">
    <property type="entry name" value="PAC"/>
</dbReference>
<dbReference type="Pfam" id="PF13188">
    <property type="entry name" value="PAS_8"/>
    <property type="match status" value="1"/>
</dbReference>
<evidence type="ECO:0000313" key="5">
    <source>
        <dbReference type="EMBL" id="MCV2231824.1"/>
    </source>
</evidence>
<dbReference type="SUPFAM" id="SSF109604">
    <property type="entry name" value="HD-domain/PDEase-like"/>
    <property type="match status" value="1"/>
</dbReference>
<dbReference type="SMART" id="SM00471">
    <property type="entry name" value="HDc"/>
    <property type="match status" value="1"/>
</dbReference>
<dbReference type="Gene3D" id="3.30.70.270">
    <property type="match status" value="1"/>
</dbReference>
<dbReference type="SMART" id="SM00091">
    <property type="entry name" value="PAS"/>
    <property type="match status" value="2"/>
</dbReference>
<dbReference type="Pfam" id="PF08447">
    <property type="entry name" value="PAS_3"/>
    <property type="match status" value="1"/>
</dbReference>
<proteinExistence type="predicted"/>
<dbReference type="InterPro" id="IPR000160">
    <property type="entry name" value="GGDEF_dom"/>
</dbReference>
<protein>
    <submittedName>
        <fullName evidence="5">Diguanylate cyclase</fullName>
        <ecNumber evidence="5">2.7.7.65</ecNumber>
    </submittedName>
</protein>
<dbReference type="NCBIfam" id="TIGR00229">
    <property type="entry name" value="sensory_box"/>
    <property type="match status" value="2"/>
</dbReference>
<dbReference type="SUPFAM" id="SSF55073">
    <property type="entry name" value="Nucleotide cyclase"/>
    <property type="match status" value="1"/>
</dbReference>
<dbReference type="InterPro" id="IPR000014">
    <property type="entry name" value="PAS"/>
</dbReference>
<dbReference type="InterPro" id="IPR035965">
    <property type="entry name" value="PAS-like_dom_sf"/>
</dbReference>
<dbReference type="SMART" id="SM00267">
    <property type="entry name" value="GGDEF"/>
    <property type="match status" value="1"/>
</dbReference>
<dbReference type="PROSITE" id="PS50887">
    <property type="entry name" value="GGDEF"/>
    <property type="match status" value="1"/>
</dbReference>
<feature type="domain" description="HD-GYP" evidence="4">
    <location>
        <begin position="539"/>
        <end position="723"/>
    </location>
</feature>
<dbReference type="Pfam" id="PF13487">
    <property type="entry name" value="HD_5"/>
    <property type="match status" value="1"/>
</dbReference>
<dbReference type="PROSITE" id="PS50113">
    <property type="entry name" value="PAC"/>
    <property type="match status" value="1"/>
</dbReference>
<dbReference type="PROSITE" id="PS51832">
    <property type="entry name" value="HD_GYP"/>
    <property type="match status" value="1"/>
</dbReference>
<dbReference type="InterPro" id="IPR037522">
    <property type="entry name" value="HD_GYP_dom"/>
</dbReference>
<evidence type="ECO:0000313" key="6">
    <source>
        <dbReference type="Proteomes" id="UP001177160"/>
    </source>
</evidence>
<dbReference type="Proteomes" id="UP001177160">
    <property type="component" value="Unassembled WGS sequence"/>
</dbReference>
<gene>
    <name evidence="5" type="ORF">N7548_03180</name>
</gene>
<dbReference type="CDD" id="cd00077">
    <property type="entry name" value="HDc"/>
    <property type="match status" value="1"/>
</dbReference>
<dbReference type="SUPFAM" id="SSF55785">
    <property type="entry name" value="PYP-like sensor domain (PAS domain)"/>
    <property type="match status" value="2"/>
</dbReference>
<organism evidence="5 6">
    <name type="scientific">Paracholeplasma manati</name>
    <dbReference type="NCBI Taxonomy" id="591373"/>
    <lineage>
        <taxon>Bacteria</taxon>
        <taxon>Bacillati</taxon>
        <taxon>Mycoplasmatota</taxon>
        <taxon>Mollicutes</taxon>
        <taxon>Acholeplasmatales</taxon>
        <taxon>Acholeplasmataceae</taxon>
        <taxon>Paracholeplasma</taxon>
    </lineage>
</organism>
<dbReference type="InterPro" id="IPR003607">
    <property type="entry name" value="HD/PDEase_dom"/>
</dbReference>
<dbReference type="CDD" id="cd01949">
    <property type="entry name" value="GGDEF"/>
    <property type="match status" value="1"/>
</dbReference>
<comment type="caution">
    <text evidence="5">The sequence shown here is derived from an EMBL/GenBank/DDBJ whole genome shotgun (WGS) entry which is preliminary data.</text>
</comment>
<dbReference type="InterPro" id="IPR000700">
    <property type="entry name" value="PAS-assoc_C"/>
</dbReference>
<dbReference type="Pfam" id="PF00990">
    <property type="entry name" value="GGDEF"/>
    <property type="match status" value="1"/>
</dbReference>
<evidence type="ECO:0000259" key="1">
    <source>
        <dbReference type="PROSITE" id="PS50112"/>
    </source>
</evidence>
<dbReference type="GO" id="GO:0052621">
    <property type="term" value="F:diguanylate cyclase activity"/>
    <property type="evidence" value="ECO:0007669"/>
    <property type="project" value="UniProtKB-EC"/>
</dbReference>
<name>A0ABT2Y508_9MOLU</name>
<dbReference type="EC" id="2.7.7.65" evidence="5"/>
<evidence type="ECO:0000259" key="3">
    <source>
        <dbReference type="PROSITE" id="PS50887"/>
    </source>
</evidence>
<dbReference type="Gene3D" id="3.30.450.20">
    <property type="entry name" value="PAS domain"/>
    <property type="match status" value="3"/>
</dbReference>
<accession>A0ABT2Y508</accession>
<keyword evidence="6" id="KW-1185">Reference proteome</keyword>
<dbReference type="Gene3D" id="1.10.3210.10">
    <property type="entry name" value="Hypothetical protein af1432"/>
    <property type="match status" value="1"/>
</dbReference>
<dbReference type="InterPro" id="IPR043128">
    <property type="entry name" value="Rev_trsase/Diguanyl_cyclase"/>
</dbReference>
<dbReference type="PANTHER" id="PTHR43155">
    <property type="entry name" value="CYCLIC DI-GMP PHOSPHODIESTERASE PA4108-RELATED"/>
    <property type="match status" value="1"/>
</dbReference>
<dbReference type="PROSITE" id="PS50112">
    <property type="entry name" value="PAS"/>
    <property type="match status" value="1"/>
</dbReference>
<keyword evidence="5" id="KW-0808">Transferase</keyword>